<comment type="caution">
    <text evidence="1">The sequence shown here is derived from an EMBL/GenBank/DDBJ whole genome shotgun (WGS) entry which is preliminary data.</text>
</comment>
<name>A0ABN8UET7_9BACL</name>
<keyword evidence="2" id="KW-1185">Reference proteome</keyword>
<accession>A0ABN8UET7</accession>
<dbReference type="EMBL" id="CALYLO010000009">
    <property type="protein sequence ID" value="CAH8248147.1"/>
    <property type="molecule type" value="Genomic_DNA"/>
</dbReference>
<organism evidence="1 2">
    <name type="scientific">Paenibacillus melissococcoides</name>
    <dbReference type="NCBI Taxonomy" id="2912268"/>
    <lineage>
        <taxon>Bacteria</taxon>
        <taxon>Bacillati</taxon>
        <taxon>Bacillota</taxon>
        <taxon>Bacilli</taxon>
        <taxon>Bacillales</taxon>
        <taxon>Paenibacillaceae</taxon>
        <taxon>Paenibacillus</taxon>
    </lineage>
</organism>
<sequence length="78" mass="8038">MDHEVYGESVPGPDTEGVMEAAVLQGAAGAERDLSIGTTEGVAQKDTAVAEDRLVDVGGIYIIRASLLEKSSGMMSSP</sequence>
<protein>
    <submittedName>
        <fullName evidence="1">Uncharacterized protein</fullName>
    </submittedName>
</protein>
<dbReference type="RefSeq" id="WP_213427352.1">
    <property type="nucleotide sequence ID" value="NZ_AP031286.1"/>
</dbReference>
<gene>
    <name evidence="1" type="ORF">WJ0W_005402</name>
</gene>
<evidence type="ECO:0000313" key="1">
    <source>
        <dbReference type="EMBL" id="CAH8248147.1"/>
    </source>
</evidence>
<evidence type="ECO:0000313" key="2">
    <source>
        <dbReference type="Proteomes" id="UP001154322"/>
    </source>
</evidence>
<proteinExistence type="predicted"/>
<reference evidence="1" key="1">
    <citation type="submission" date="2022-06" db="EMBL/GenBank/DDBJ databases">
        <authorList>
            <person name="Dietemann V."/>
            <person name="Ory F."/>
            <person name="Dainat B."/>
            <person name="Oberhansli S."/>
        </authorList>
    </citation>
    <scope>NUCLEOTIDE SEQUENCE</scope>
    <source>
        <strain evidence="1">Ena-SAMPLE-TAB-26-04-2022-14:26:32:270-5432</strain>
    </source>
</reference>
<dbReference type="Proteomes" id="UP001154322">
    <property type="component" value="Unassembled WGS sequence"/>
</dbReference>